<feature type="domain" description="Sulfatase-modifying factor enzyme-like" evidence="2">
    <location>
        <begin position="428"/>
        <end position="569"/>
    </location>
</feature>
<sequence length="584" mass="63327">MPYVQRKRIRYRVKERLGRPLAVLAGGLVLAAFWLWLSSLGPHMQTDQPKPSRSEKAMMAAQEKSVAQVLARAADLAGDGAVQALMEAKALQEEIVAGPATTQAAVRRLAEIERELAEAQAQVWETAVLRAVADAEAAEEAGRTAEAEERWQEALAAQEEINRSAASAGAKDFGRASRLAKRLAELKAGPLAAEVTAAIAAARQAVAAEDWALALAGYTAARAGQARLNEEYSTTRYADTLQLGRIEKEIASLDAAGVAADAEALASEGDAAMEAGDYVAAAAAYAQARAVQVRLNEEFGRSRFVSAERVEQLEVRRQTAASIPRVAQLHAWEAQIAANLARREVGAARALIAMAAVEVGHLFDELSRSERLDPELRLRLSYLEAQQERLSEVQDAVMERFRPLPGVGELWLLQTEVPQSLYLQVMRTNPSRQMGREYAVDSVNWFEAQQFCQRLGWLLGRRVRLPTEDEFRIAVGGGTQAAALAAALEFSADAKGSRPMAAGEPNAGGFFDLVGNLAEWIEAPEDAGDAEQGALIGGSYLDLPESLARLSKTTVPRSERARHIGFRVVVEMTEREERGAPDLR</sequence>
<protein>
    <submittedName>
        <fullName evidence="3">SUMF1/EgtB/PvdO family nonheme iron enzyme</fullName>
    </submittedName>
</protein>
<reference evidence="3 4" key="2">
    <citation type="submission" date="2023-12" db="EMBL/GenBank/DDBJ databases">
        <title>Description of an unclassified Opitutus bacterium of Verrucomicrobiota.</title>
        <authorList>
            <person name="Zhang D.-F."/>
        </authorList>
    </citation>
    <scope>NUCLEOTIDE SEQUENCE [LARGE SCALE GENOMIC DNA]</scope>
    <source>
        <strain evidence="3 4">WL0086</strain>
    </source>
</reference>
<dbReference type="Proteomes" id="UP000738431">
    <property type="component" value="Chromosome"/>
</dbReference>
<name>A0ABZ1C6E0_9BACT</name>
<gene>
    <name evidence="3" type="ORF">K1X11_020990</name>
</gene>
<evidence type="ECO:0000256" key="1">
    <source>
        <dbReference type="SAM" id="Phobius"/>
    </source>
</evidence>
<dbReference type="Pfam" id="PF03781">
    <property type="entry name" value="FGE-sulfatase"/>
    <property type="match status" value="1"/>
</dbReference>
<dbReference type="InterPro" id="IPR016187">
    <property type="entry name" value="CTDL_fold"/>
</dbReference>
<dbReference type="Gene3D" id="3.90.1580.10">
    <property type="entry name" value="paralog of FGE (formylglycine-generating enzyme)"/>
    <property type="match status" value="1"/>
</dbReference>
<dbReference type="InterPro" id="IPR042095">
    <property type="entry name" value="SUMF_sf"/>
</dbReference>
<proteinExistence type="predicted"/>
<dbReference type="PANTHER" id="PTHR23150">
    <property type="entry name" value="SULFATASE MODIFYING FACTOR 1, 2"/>
    <property type="match status" value="1"/>
</dbReference>
<keyword evidence="1" id="KW-0472">Membrane</keyword>
<dbReference type="InterPro" id="IPR051043">
    <property type="entry name" value="Sulfatase_Mod_Factor_Kinase"/>
</dbReference>
<reference evidence="3 4" key="1">
    <citation type="submission" date="2021-08" db="EMBL/GenBank/DDBJ databases">
        <authorList>
            <person name="Zhang D."/>
            <person name="Zhang A."/>
            <person name="Wang L."/>
        </authorList>
    </citation>
    <scope>NUCLEOTIDE SEQUENCE [LARGE SCALE GENOMIC DNA]</scope>
    <source>
        <strain evidence="3 4">WL0086</strain>
    </source>
</reference>
<dbReference type="PANTHER" id="PTHR23150:SF19">
    <property type="entry name" value="FORMYLGLYCINE-GENERATING ENZYME"/>
    <property type="match status" value="1"/>
</dbReference>
<evidence type="ECO:0000259" key="2">
    <source>
        <dbReference type="Pfam" id="PF03781"/>
    </source>
</evidence>
<feature type="transmembrane region" description="Helical" evidence="1">
    <location>
        <begin position="21"/>
        <end position="37"/>
    </location>
</feature>
<keyword evidence="4" id="KW-1185">Reference proteome</keyword>
<evidence type="ECO:0000313" key="3">
    <source>
        <dbReference type="EMBL" id="WRQ87297.1"/>
    </source>
</evidence>
<dbReference type="RefSeq" id="WP_221029290.1">
    <property type="nucleotide sequence ID" value="NZ_CP139781.1"/>
</dbReference>
<dbReference type="SUPFAM" id="SSF56436">
    <property type="entry name" value="C-type lectin-like"/>
    <property type="match status" value="1"/>
</dbReference>
<dbReference type="InterPro" id="IPR005532">
    <property type="entry name" value="SUMF_dom"/>
</dbReference>
<evidence type="ECO:0000313" key="4">
    <source>
        <dbReference type="Proteomes" id="UP000738431"/>
    </source>
</evidence>
<organism evidence="3 4">
    <name type="scientific">Actomonas aquatica</name>
    <dbReference type="NCBI Taxonomy" id="2866162"/>
    <lineage>
        <taxon>Bacteria</taxon>
        <taxon>Pseudomonadati</taxon>
        <taxon>Verrucomicrobiota</taxon>
        <taxon>Opitutia</taxon>
        <taxon>Opitutales</taxon>
        <taxon>Opitutaceae</taxon>
        <taxon>Actomonas</taxon>
    </lineage>
</organism>
<keyword evidence="1" id="KW-0812">Transmembrane</keyword>
<keyword evidence="1" id="KW-1133">Transmembrane helix</keyword>
<dbReference type="EMBL" id="CP139781">
    <property type="protein sequence ID" value="WRQ87297.1"/>
    <property type="molecule type" value="Genomic_DNA"/>
</dbReference>
<accession>A0ABZ1C6E0</accession>